<dbReference type="AlphaFoldDB" id="A0A4U5M6J9"/>
<dbReference type="Proteomes" id="UP000298663">
    <property type="component" value="Unassembled WGS sequence"/>
</dbReference>
<evidence type="ECO:0000313" key="2">
    <source>
        <dbReference type="Proteomes" id="UP000298663"/>
    </source>
</evidence>
<organism evidence="1 2">
    <name type="scientific">Steinernema carpocapsae</name>
    <name type="common">Entomopathogenic nematode</name>
    <dbReference type="NCBI Taxonomy" id="34508"/>
    <lineage>
        <taxon>Eukaryota</taxon>
        <taxon>Metazoa</taxon>
        <taxon>Ecdysozoa</taxon>
        <taxon>Nematoda</taxon>
        <taxon>Chromadorea</taxon>
        <taxon>Rhabditida</taxon>
        <taxon>Tylenchina</taxon>
        <taxon>Panagrolaimomorpha</taxon>
        <taxon>Strongyloidoidea</taxon>
        <taxon>Steinernematidae</taxon>
        <taxon>Steinernema</taxon>
    </lineage>
</organism>
<name>A0A4U5M6J9_STECR</name>
<protein>
    <submittedName>
        <fullName evidence="1">Uncharacterized protein</fullName>
    </submittedName>
</protein>
<accession>A0A4U5M6J9</accession>
<dbReference type="EMBL" id="AZBU02000009">
    <property type="protein sequence ID" value="TKR64474.1"/>
    <property type="molecule type" value="Genomic_DNA"/>
</dbReference>
<proteinExistence type="predicted"/>
<evidence type="ECO:0000313" key="1">
    <source>
        <dbReference type="EMBL" id="TKR64474.1"/>
    </source>
</evidence>
<reference evidence="1 2" key="1">
    <citation type="journal article" date="2015" name="Genome Biol.">
        <title>Comparative genomics of Steinernema reveals deeply conserved gene regulatory networks.</title>
        <authorList>
            <person name="Dillman A.R."/>
            <person name="Macchietto M."/>
            <person name="Porter C.F."/>
            <person name="Rogers A."/>
            <person name="Williams B."/>
            <person name="Antoshechkin I."/>
            <person name="Lee M.M."/>
            <person name="Goodwin Z."/>
            <person name="Lu X."/>
            <person name="Lewis E.E."/>
            <person name="Goodrich-Blair H."/>
            <person name="Stock S.P."/>
            <person name="Adams B.J."/>
            <person name="Sternberg P.W."/>
            <person name="Mortazavi A."/>
        </authorList>
    </citation>
    <scope>NUCLEOTIDE SEQUENCE [LARGE SCALE GENOMIC DNA]</scope>
    <source>
        <strain evidence="1 2">ALL</strain>
    </source>
</reference>
<keyword evidence="2" id="KW-1185">Reference proteome</keyword>
<reference evidence="1 2" key="2">
    <citation type="journal article" date="2019" name="G3 (Bethesda)">
        <title>Hybrid Assembly of the Genome of the Entomopathogenic Nematode Steinernema carpocapsae Identifies the X-Chromosome.</title>
        <authorList>
            <person name="Serra L."/>
            <person name="Macchietto M."/>
            <person name="Macias-Munoz A."/>
            <person name="McGill C.J."/>
            <person name="Rodriguez I.M."/>
            <person name="Rodriguez B."/>
            <person name="Murad R."/>
            <person name="Mortazavi A."/>
        </authorList>
    </citation>
    <scope>NUCLEOTIDE SEQUENCE [LARGE SCALE GENOMIC DNA]</scope>
    <source>
        <strain evidence="1 2">ALL</strain>
    </source>
</reference>
<gene>
    <name evidence="1" type="ORF">L596_025000</name>
</gene>
<sequence length="92" mass="10597">MNGRVYSTNPADRFTVITVALLCERGDGRLGERYADEFRSSSKNIEQVFNLEVSQNDLRRKLRGERQCLKPQLLAQTLPTCSKRWVNLSTHI</sequence>
<comment type="caution">
    <text evidence="1">The sequence shown here is derived from an EMBL/GenBank/DDBJ whole genome shotgun (WGS) entry which is preliminary data.</text>
</comment>